<reference evidence="1 2" key="1">
    <citation type="journal article" date="2024" name="Int. J. Syst. Evol. Microbiol.">
        <title>Microbacterium memoriense sp. nov., a member of the Actinomycetota from marine beach sediment of the north coast of Portugal.</title>
        <authorList>
            <person name="Santos J.D.N.D."/>
            <person name="Klimek D."/>
            <person name="Calusinska M."/>
            <person name="Lobo-da-Cunha A."/>
            <person name="Catita J."/>
            <person name="Goncalves H."/>
            <person name="Gonzalez I."/>
            <person name="Lage O.M."/>
        </authorList>
    </citation>
    <scope>NUCLEOTIDE SEQUENCE [LARGE SCALE GENOMIC DNA]</scope>
    <source>
        <strain evidence="1 2">PMIC_1C1B</strain>
    </source>
</reference>
<dbReference type="InterPro" id="IPR015018">
    <property type="entry name" value="DUF1905"/>
</dbReference>
<dbReference type="Proteomes" id="UP001300496">
    <property type="component" value="Unassembled WGS sequence"/>
</dbReference>
<dbReference type="Pfam" id="PF08922">
    <property type="entry name" value="DUF1905"/>
    <property type="match status" value="1"/>
</dbReference>
<evidence type="ECO:0000313" key="2">
    <source>
        <dbReference type="Proteomes" id="UP001300496"/>
    </source>
</evidence>
<protein>
    <submittedName>
        <fullName evidence="1">DUF1905 domain-containing protein</fullName>
    </submittedName>
</protein>
<dbReference type="RefSeq" id="WP_261605642.1">
    <property type="nucleotide sequence ID" value="NZ_JAODOR010000003.1"/>
</dbReference>
<dbReference type="SUPFAM" id="SSF141694">
    <property type="entry name" value="AF2212/PG0164-like"/>
    <property type="match status" value="1"/>
</dbReference>
<gene>
    <name evidence="1" type="ORF">N4R40_01710</name>
</gene>
<dbReference type="EMBL" id="JAODOR010000003">
    <property type="protein sequence ID" value="MCT9001083.1"/>
    <property type="molecule type" value="Genomic_DNA"/>
</dbReference>
<accession>A0ABT2P8X8</accession>
<comment type="caution">
    <text evidence="1">The sequence shown here is derived from an EMBL/GenBank/DDBJ whole genome shotgun (WGS) entry which is preliminary data.</text>
</comment>
<name>A0ABT2P8X8_9MICO</name>
<organism evidence="1 2">
    <name type="scientific">Microbacterium memoriense</name>
    <dbReference type="NCBI Taxonomy" id="2978350"/>
    <lineage>
        <taxon>Bacteria</taxon>
        <taxon>Bacillati</taxon>
        <taxon>Actinomycetota</taxon>
        <taxon>Actinomycetes</taxon>
        <taxon>Micrococcales</taxon>
        <taxon>Microbacteriaceae</taxon>
        <taxon>Microbacterium</taxon>
    </lineage>
</organism>
<dbReference type="InterPro" id="IPR037079">
    <property type="entry name" value="AF2212/PG0164-like_sf"/>
</dbReference>
<proteinExistence type="predicted"/>
<keyword evidence="2" id="KW-1185">Reference proteome</keyword>
<evidence type="ECO:0000313" key="1">
    <source>
        <dbReference type="EMBL" id="MCT9001083.1"/>
    </source>
</evidence>
<sequence>MHLEFEGEVFRWSARREDIYLAEVPHDISAMIRQIPRPMRGFGSVRVAVAVGGSEWRTSLFPDAARGVYVLPLKKTVRDAEAIAAGDSIVVRIDVLDA</sequence>
<dbReference type="Gene3D" id="2.40.30.100">
    <property type="entry name" value="AF2212/PG0164-like"/>
    <property type="match status" value="1"/>
</dbReference>